<keyword evidence="4" id="KW-1185">Reference proteome</keyword>
<accession>A0AAW1I926</accession>
<feature type="domain" description="Reverse transcriptase Ty1/copia-type" evidence="2">
    <location>
        <begin position="98"/>
        <end position="151"/>
    </location>
</feature>
<organism evidence="3 4">
    <name type="scientific">Popillia japonica</name>
    <name type="common">Japanese beetle</name>
    <dbReference type="NCBI Taxonomy" id="7064"/>
    <lineage>
        <taxon>Eukaryota</taxon>
        <taxon>Metazoa</taxon>
        <taxon>Ecdysozoa</taxon>
        <taxon>Arthropoda</taxon>
        <taxon>Hexapoda</taxon>
        <taxon>Insecta</taxon>
        <taxon>Pterygota</taxon>
        <taxon>Neoptera</taxon>
        <taxon>Endopterygota</taxon>
        <taxon>Coleoptera</taxon>
        <taxon>Polyphaga</taxon>
        <taxon>Scarabaeiformia</taxon>
        <taxon>Scarabaeidae</taxon>
        <taxon>Rutelinae</taxon>
        <taxon>Popillia</taxon>
    </lineage>
</organism>
<protein>
    <submittedName>
        <fullName evidence="3">Reverse transcriptase (RNA-dependent DNA polymerase)</fullName>
    </submittedName>
</protein>
<dbReference type="AlphaFoldDB" id="A0AAW1I926"/>
<keyword evidence="3" id="KW-0808">Transferase</keyword>
<evidence type="ECO:0000313" key="4">
    <source>
        <dbReference type="Proteomes" id="UP001458880"/>
    </source>
</evidence>
<sequence length="165" mass="18906">MTNAQQTKFVSGESRDCDDSDEEDQAELPTQQTSGYPKENRKSKRQRRKPVWVENDEFLMMAGAVGKEHGDPNSFSEALRSNAVNQAMHEEMESLKQNTTWVLVERPKNVQVLKNRWVLHQKTGENESVRFKVRLVAKGYAQKEGINYSNPISRGSATYFQIRAV</sequence>
<proteinExistence type="predicted"/>
<gene>
    <name evidence="3" type="ORF">QE152_g38021</name>
</gene>
<dbReference type="Pfam" id="PF07727">
    <property type="entry name" value="RVT_2"/>
    <property type="match status" value="1"/>
</dbReference>
<keyword evidence="3" id="KW-0695">RNA-directed DNA polymerase</keyword>
<comment type="caution">
    <text evidence="3">The sequence shown here is derived from an EMBL/GenBank/DDBJ whole genome shotgun (WGS) entry which is preliminary data.</text>
</comment>
<evidence type="ECO:0000313" key="3">
    <source>
        <dbReference type="EMBL" id="KAK9685458.1"/>
    </source>
</evidence>
<name>A0AAW1I926_POPJA</name>
<feature type="region of interest" description="Disordered" evidence="1">
    <location>
        <begin position="1"/>
        <end position="49"/>
    </location>
</feature>
<dbReference type="GO" id="GO:0003964">
    <property type="term" value="F:RNA-directed DNA polymerase activity"/>
    <property type="evidence" value="ECO:0007669"/>
    <property type="project" value="UniProtKB-KW"/>
</dbReference>
<reference evidence="3 4" key="1">
    <citation type="journal article" date="2024" name="BMC Genomics">
        <title>De novo assembly and annotation of Popillia japonica's genome with initial clues to its potential as an invasive pest.</title>
        <authorList>
            <person name="Cucini C."/>
            <person name="Boschi S."/>
            <person name="Funari R."/>
            <person name="Cardaioli E."/>
            <person name="Iannotti N."/>
            <person name="Marturano G."/>
            <person name="Paoli F."/>
            <person name="Bruttini M."/>
            <person name="Carapelli A."/>
            <person name="Frati F."/>
            <person name="Nardi F."/>
        </authorList>
    </citation>
    <scope>NUCLEOTIDE SEQUENCE [LARGE SCALE GENOMIC DNA]</scope>
    <source>
        <strain evidence="3">DMR45628</strain>
    </source>
</reference>
<evidence type="ECO:0000259" key="2">
    <source>
        <dbReference type="Pfam" id="PF07727"/>
    </source>
</evidence>
<dbReference type="Proteomes" id="UP001458880">
    <property type="component" value="Unassembled WGS sequence"/>
</dbReference>
<dbReference type="EMBL" id="JASPKY010000776">
    <property type="protein sequence ID" value="KAK9685458.1"/>
    <property type="molecule type" value="Genomic_DNA"/>
</dbReference>
<evidence type="ECO:0000256" key="1">
    <source>
        <dbReference type="SAM" id="MobiDB-lite"/>
    </source>
</evidence>
<keyword evidence="3" id="KW-0548">Nucleotidyltransferase</keyword>
<dbReference type="InterPro" id="IPR013103">
    <property type="entry name" value="RVT_2"/>
</dbReference>
<feature type="compositionally biased region" description="Acidic residues" evidence="1">
    <location>
        <begin position="16"/>
        <end position="26"/>
    </location>
</feature>